<keyword evidence="3" id="KW-1185">Reference proteome</keyword>
<dbReference type="eggNOG" id="arCOG07571">
    <property type="taxonomic scope" value="Archaea"/>
</dbReference>
<keyword evidence="1" id="KW-1133">Transmembrane helix</keyword>
<dbReference type="EMBL" id="AM114193">
    <property type="protein sequence ID" value="CAJ36541.1"/>
    <property type="molecule type" value="Genomic_DNA"/>
</dbReference>
<name>Q0W502_METAR</name>
<dbReference type="STRING" id="351160.RCIX1239"/>
<gene>
    <name evidence="2" type="ORF">RCIX1239</name>
</gene>
<feature type="transmembrane region" description="Helical" evidence="1">
    <location>
        <begin position="30"/>
        <end position="54"/>
    </location>
</feature>
<dbReference type="PATRIC" id="fig|351160.9.peg.1713"/>
<sequence>MRHEKSVLFYDSNINMAVVGFNGVPMRYKVAIAIVTTIALAALLSGMLASFNFATHSGGWPGKIDREAMPEISPRSGLISIDYLKDATKDAGPGRLSSNWLDFIARGQSDNMTGQAGQDRQAEYLGLNYTPAGGAQYSLADLYYTGESYEGKRVYVAAADPGTSRVPDLIYLEEGGNLTRYTMADKPPVYAYTPYGAYNTNETVWFGLANDAGGSMELMNAAPYEIQKREGDRWVTVFTPVAAQVIVPMENGTFREWQWNQMLDDGTRAPFGEYRVVIADRYTTGFNISPDTPSVERSQQDFTRESVEERFISPPQAGALTTAYPPAPYSEQLRKDIVSEMLFKAWAQKLDPGSLETAINATGLLDDPDMLPCLAVRATYEGRPAWIVAFTYGGREATLSHVRYFVVGDDGGVIAGGPISV</sequence>
<proteinExistence type="predicted"/>
<reference evidence="2 3" key="1">
    <citation type="journal article" date="2006" name="Science">
        <title>Genome of rice cluster I archaea -- the key methane producers in the rice rhizosphere.</title>
        <authorList>
            <person name="Erkel C."/>
            <person name="Kube M."/>
            <person name="Reinhardt R."/>
            <person name="Liesack W."/>
        </authorList>
    </citation>
    <scope>NUCLEOTIDE SEQUENCE [LARGE SCALE GENOMIC DNA]</scope>
    <source>
        <strain evidence="3">DSM 22066 / NBRC 105507 / MRE50</strain>
    </source>
</reference>
<organism evidence="2 3">
    <name type="scientific">Methanocella arvoryzae (strain DSM 22066 / NBRC 105507 / MRE50)</name>
    <dbReference type="NCBI Taxonomy" id="351160"/>
    <lineage>
        <taxon>Archaea</taxon>
        <taxon>Methanobacteriati</taxon>
        <taxon>Methanobacteriota</taxon>
        <taxon>Stenosarchaea group</taxon>
        <taxon>Methanomicrobia</taxon>
        <taxon>Methanocellales</taxon>
        <taxon>Methanocellaceae</taxon>
        <taxon>Methanocella</taxon>
    </lineage>
</organism>
<dbReference type="AlphaFoldDB" id="Q0W502"/>
<accession>Q0W502</accession>
<keyword evidence="1" id="KW-0812">Transmembrane</keyword>
<evidence type="ECO:0000313" key="3">
    <source>
        <dbReference type="Proteomes" id="UP000000663"/>
    </source>
</evidence>
<dbReference type="KEGG" id="rci:RCIX1239"/>
<evidence type="ECO:0000313" key="2">
    <source>
        <dbReference type="EMBL" id="CAJ36541.1"/>
    </source>
</evidence>
<dbReference type="Proteomes" id="UP000000663">
    <property type="component" value="Chromosome"/>
</dbReference>
<protein>
    <submittedName>
        <fullName evidence="2">Uncharacterized protein</fullName>
    </submittedName>
</protein>
<keyword evidence="1" id="KW-0472">Membrane</keyword>
<evidence type="ECO:0000256" key="1">
    <source>
        <dbReference type="SAM" id="Phobius"/>
    </source>
</evidence>